<evidence type="ECO:0000313" key="1">
    <source>
        <dbReference type="EMBL" id="KAG5177178.1"/>
    </source>
</evidence>
<dbReference type="AlphaFoldDB" id="A0A835YMG8"/>
<accession>A0A835YMG8</accession>
<comment type="caution">
    <text evidence="1">The sequence shown here is derived from an EMBL/GenBank/DDBJ whole genome shotgun (WGS) entry which is preliminary data.</text>
</comment>
<dbReference type="Proteomes" id="UP000664859">
    <property type="component" value="Unassembled WGS sequence"/>
</dbReference>
<name>A0A835YMG8_9STRA</name>
<organism evidence="1 2">
    <name type="scientific">Tribonema minus</name>
    <dbReference type="NCBI Taxonomy" id="303371"/>
    <lineage>
        <taxon>Eukaryota</taxon>
        <taxon>Sar</taxon>
        <taxon>Stramenopiles</taxon>
        <taxon>Ochrophyta</taxon>
        <taxon>PX clade</taxon>
        <taxon>Xanthophyceae</taxon>
        <taxon>Tribonematales</taxon>
        <taxon>Tribonemataceae</taxon>
        <taxon>Tribonema</taxon>
    </lineage>
</organism>
<sequence>MAVAVESIKVVLRHLHPDAAGFTPMRGLASLSAALRTLDQRLAAVQEAVGDGRRRQYRRTESSAATEVLTNNELLASTLSFVGACEYLFIAPSRLNLALVSGEFTYVLSSLRLTARCELSSALGEAGSVEAVERMQQAGLDIEEEVLNGAAKSCDSSSLQSIWAGPLGSQELDAPRCYEIGIRLAIFGDDGSALSWLAPQLPKAQAWSPCYINILSNYAAAWGRTSTLQFLLARGQELFGALGAVSLADHENTWPLTDKDMDGVWTYRDEEGAKQVMTLTDAAAAADDTAVLRWLQSRRALAFTGITMQVAAANARLPSLTWLRAQGCPHDMAQVCRQLLGSRRATPPAVAWVRRYGTGDWSPQCMRGMLASAMLNGTPALARRLRAEGAPWPEDLAELVATEIEDVRPQTILWAVQQGCPFGRWTTEVCELLDDDREGGGAVKRALHDLGCPCACPRPNC</sequence>
<proteinExistence type="predicted"/>
<protein>
    <submittedName>
        <fullName evidence="1">Uncharacterized protein</fullName>
    </submittedName>
</protein>
<keyword evidence="2" id="KW-1185">Reference proteome</keyword>
<dbReference type="EMBL" id="JAFCMP010000528">
    <property type="protein sequence ID" value="KAG5177178.1"/>
    <property type="molecule type" value="Genomic_DNA"/>
</dbReference>
<evidence type="ECO:0000313" key="2">
    <source>
        <dbReference type="Proteomes" id="UP000664859"/>
    </source>
</evidence>
<reference evidence="1" key="1">
    <citation type="submission" date="2021-02" db="EMBL/GenBank/DDBJ databases">
        <title>First Annotated Genome of the Yellow-green Alga Tribonema minus.</title>
        <authorList>
            <person name="Mahan K.M."/>
        </authorList>
    </citation>
    <scope>NUCLEOTIDE SEQUENCE</scope>
    <source>
        <strain evidence="1">UTEX B ZZ1240</strain>
    </source>
</reference>
<gene>
    <name evidence="1" type="ORF">JKP88DRAFT_282139</name>
</gene>